<evidence type="ECO:0000313" key="1">
    <source>
        <dbReference type="EMBL" id="KAJ1357454.1"/>
    </source>
</evidence>
<keyword evidence="2" id="KW-1185">Reference proteome</keyword>
<name>A0AAD5N0V2_PARTN</name>
<protein>
    <submittedName>
        <fullName evidence="1">Uncharacterized protein</fullName>
    </submittedName>
</protein>
<accession>A0AAD5N0V2</accession>
<proteinExistence type="predicted"/>
<gene>
    <name evidence="1" type="ORF">KIN20_015609</name>
</gene>
<dbReference type="AlphaFoldDB" id="A0AAD5N0V2"/>
<dbReference type="Proteomes" id="UP001196413">
    <property type="component" value="Unassembled WGS sequence"/>
</dbReference>
<evidence type="ECO:0000313" key="2">
    <source>
        <dbReference type="Proteomes" id="UP001196413"/>
    </source>
</evidence>
<comment type="caution">
    <text evidence="1">The sequence shown here is derived from an EMBL/GenBank/DDBJ whole genome shotgun (WGS) entry which is preliminary data.</text>
</comment>
<reference evidence="1" key="1">
    <citation type="submission" date="2021-06" db="EMBL/GenBank/DDBJ databases">
        <title>Parelaphostrongylus tenuis whole genome reference sequence.</title>
        <authorList>
            <person name="Garwood T.J."/>
            <person name="Larsen P.A."/>
            <person name="Fountain-Jones N.M."/>
            <person name="Garbe J.R."/>
            <person name="Macchietto M.G."/>
            <person name="Kania S.A."/>
            <person name="Gerhold R.W."/>
            <person name="Richards J.E."/>
            <person name="Wolf T.M."/>
        </authorList>
    </citation>
    <scope>NUCLEOTIDE SEQUENCE</scope>
    <source>
        <strain evidence="1">MNPRO001-30</strain>
        <tissue evidence="1">Meninges</tissue>
    </source>
</reference>
<sequence>MILCEEDRYDSMDDVSWETLSSEEMKKCRVFVMKYNRDVFVHPSPVETVCTKVISSLAASLSPRYQIVH</sequence>
<dbReference type="EMBL" id="JAHQIW010003141">
    <property type="protein sequence ID" value="KAJ1357454.1"/>
    <property type="molecule type" value="Genomic_DNA"/>
</dbReference>
<organism evidence="1 2">
    <name type="scientific">Parelaphostrongylus tenuis</name>
    <name type="common">Meningeal worm</name>
    <dbReference type="NCBI Taxonomy" id="148309"/>
    <lineage>
        <taxon>Eukaryota</taxon>
        <taxon>Metazoa</taxon>
        <taxon>Ecdysozoa</taxon>
        <taxon>Nematoda</taxon>
        <taxon>Chromadorea</taxon>
        <taxon>Rhabditida</taxon>
        <taxon>Rhabditina</taxon>
        <taxon>Rhabditomorpha</taxon>
        <taxon>Strongyloidea</taxon>
        <taxon>Metastrongylidae</taxon>
        <taxon>Parelaphostrongylus</taxon>
    </lineage>
</organism>